<dbReference type="GO" id="GO:0000105">
    <property type="term" value="P:L-histidine biosynthetic process"/>
    <property type="evidence" value="ECO:0007669"/>
    <property type="project" value="UniProtKB-UniRule"/>
</dbReference>
<evidence type="ECO:0000256" key="4">
    <source>
        <dbReference type="ARBA" id="ARBA00022605"/>
    </source>
</evidence>
<dbReference type="AlphaFoldDB" id="A0A7S8HFY9"/>
<keyword evidence="5 8" id="KW-0378">Hydrolase</keyword>
<dbReference type="InterPro" id="IPR010140">
    <property type="entry name" value="Histidinol_P_phosphatase_HisJ"/>
</dbReference>
<gene>
    <name evidence="10" type="primary">hisJ</name>
    <name evidence="10" type="ORF">G8O30_09790</name>
</gene>
<dbReference type="GO" id="GO:0004401">
    <property type="term" value="F:histidinol-phosphatase activity"/>
    <property type="evidence" value="ECO:0007669"/>
    <property type="project" value="UniProtKB-UniRule"/>
</dbReference>
<evidence type="ECO:0000256" key="5">
    <source>
        <dbReference type="ARBA" id="ARBA00022801"/>
    </source>
</evidence>
<accession>A0A7S8HFY9</accession>
<keyword evidence="6 8" id="KW-0368">Histidine biosynthesis</keyword>
<evidence type="ECO:0000313" key="11">
    <source>
        <dbReference type="Proteomes" id="UP000593626"/>
    </source>
</evidence>
<feature type="domain" description="PHP" evidence="9">
    <location>
        <begin position="4"/>
        <end position="217"/>
    </location>
</feature>
<comment type="similarity">
    <text evidence="2 8">Belongs to the PHP hydrolase family. HisK subfamily.</text>
</comment>
<protein>
    <recommendedName>
        <fullName evidence="3 8">Histidinol-phosphatase</fullName>
        <shortName evidence="8">HolPase</shortName>
        <ecNumber evidence="3 8">3.1.3.15</ecNumber>
    </recommendedName>
</protein>
<evidence type="ECO:0000256" key="2">
    <source>
        <dbReference type="ARBA" id="ARBA00009152"/>
    </source>
</evidence>
<dbReference type="Proteomes" id="UP000593626">
    <property type="component" value="Chromosome"/>
</dbReference>
<evidence type="ECO:0000256" key="3">
    <source>
        <dbReference type="ARBA" id="ARBA00013085"/>
    </source>
</evidence>
<comment type="catalytic activity">
    <reaction evidence="7 8">
        <text>L-histidinol phosphate + H2O = L-histidinol + phosphate</text>
        <dbReference type="Rhea" id="RHEA:14465"/>
        <dbReference type="ChEBI" id="CHEBI:15377"/>
        <dbReference type="ChEBI" id="CHEBI:43474"/>
        <dbReference type="ChEBI" id="CHEBI:57699"/>
        <dbReference type="ChEBI" id="CHEBI:57980"/>
        <dbReference type="EC" id="3.1.3.15"/>
    </reaction>
</comment>
<dbReference type="RefSeq" id="WP_239671907.1">
    <property type="nucleotide sequence ID" value="NZ_CP049742.1"/>
</dbReference>
<evidence type="ECO:0000259" key="9">
    <source>
        <dbReference type="Pfam" id="PF02811"/>
    </source>
</evidence>
<dbReference type="UniPathway" id="UPA00031">
    <property type="reaction ID" value="UER00013"/>
</dbReference>
<dbReference type="InterPro" id="IPR016195">
    <property type="entry name" value="Pol/histidinol_Pase-like"/>
</dbReference>
<dbReference type="Gene3D" id="3.20.20.140">
    <property type="entry name" value="Metal-dependent hydrolases"/>
    <property type="match status" value="1"/>
</dbReference>
<evidence type="ECO:0000256" key="6">
    <source>
        <dbReference type="ARBA" id="ARBA00023102"/>
    </source>
</evidence>
<dbReference type="SUPFAM" id="SSF89550">
    <property type="entry name" value="PHP domain-like"/>
    <property type="match status" value="1"/>
</dbReference>
<dbReference type="CDD" id="cd12110">
    <property type="entry name" value="PHP_HisPPase_Hisj_like"/>
    <property type="match status" value="1"/>
</dbReference>
<dbReference type="KEGG" id="mcui:G8O30_09790"/>
<name>A0A7S8HFY9_9BACI</name>
<keyword evidence="4 8" id="KW-0028">Amino-acid biosynthesis</keyword>
<evidence type="ECO:0000256" key="7">
    <source>
        <dbReference type="ARBA" id="ARBA00049158"/>
    </source>
</evidence>
<dbReference type="InterPro" id="IPR004013">
    <property type="entry name" value="PHP_dom"/>
</dbReference>
<organism evidence="10 11">
    <name type="scientific">Mangrovibacillus cuniculi</name>
    <dbReference type="NCBI Taxonomy" id="2593652"/>
    <lineage>
        <taxon>Bacteria</taxon>
        <taxon>Bacillati</taxon>
        <taxon>Bacillota</taxon>
        <taxon>Bacilli</taxon>
        <taxon>Bacillales</taxon>
        <taxon>Bacillaceae</taxon>
        <taxon>Mangrovibacillus</taxon>
    </lineage>
</organism>
<dbReference type="GO" id="GO:0005737">
    <property type="term" value="C:cytoplasm"/>
    <property type="evidence" value="ECO:0007669"/>
    <property type="project" value="TreeGrafter"/>
</dbReference>
<sequence length="273" mass="31467">MKRDGHIHTPFCPHGSKESLTAYVEKAIRLGLERITFTEHAPLPTSFTDPTPLKDSAMTVADVPLYIKEVTALKDYYANKITIQCGFEVDYIEGLEEETKDFLNEYGMQIDDCILSVHFLKDKNQWFCLDYHEDTFHVMIQSFGSVERIYDTYYQSILASIHADLGSFKPKRLGHITLVHKFQELFPVSKEYKTKEKEWWGTILQETQKYNYQLDCNGAGIVKPYCKEVYPPISVIQQALSMQIPCVYGSDAHHPNGLAQGVTNELRELIRHF</sequence>
<dbReference type="EMBL" id="CP049742">
    <property type="protein sequence ID" value="QPC47242.1"/>
    <property type="molecule type" value="Genomic_DNA"/>
</dbReference>
<keyword evidence="11" id="KW-1185">Reference proteome</keyword>
<dbReference type="NCBIfam" id="NF005996">
    <property type="entry name" value="PRK08123.1"/>
    <property type="match status" value="1"/>
</dbReference>
<dbReference type="EC" id="3.1.3.15" evidence="3 8"/>
<dbReference type="Pfam" id="PF02811">
    <property type="entry name" value="PHP"/>
    <property type="match status" value="1"/>
</dbReference>
<comment type="pathway">
    <text evidence="1 8">Amino-acid biosynthesis; L-histidine biosynthesis; L-histidine from 5-phospho-alpha-D-ribose 1-diphosphate: step 8/9.</text>
</comment>
<evidence type="ECO:0000256" key="1">
    <source>
        <dbReference type="ARBA" id="ARBA00004970"/>
    </source>
</evidence>
<reference evidence="10 11" key="1">
    <citation type="submission" date="2019-07" db="EMBL/GenBank/DDBJ databases">
        <title>Genome sequence of 2 isolates from Red Sea Mangroves.</title>
        <authorList>
            <person name="Sefrji F."/>
            <person name="Michoud G."/>
            <person name="Merlino G."/>
            <person name="Daffonchio D."/>
        </authorList>
    </citation>
    <scope>NUCLEOTIDE SEQUENCE [LARGE SCALE GENOMIC DNA]</scope>
    <source>
        <strain evidence="10 11">R1DC41</strain>
    </source>
</reference>
<dbReference type="NCBIfam" id="TIGR01856">
    <property type="entry name" value="hisJ_fam"/>
    <property type="match status" value="1"/>
</dbReference>
<dbReference type="PANTHER" id="PTHR21039">
    <property type="entry name" value="HISTIDINOL PHOSPHATASE-RELATED"/>
    <property type="match status" value="1"/>
</dbReference>
<evidence type="ECO:0000313" key="10">
    <source>
        <dbReference type="EMBL" id="QPC47242.1"/>
    </source>
</evidence>
<dbReference type="PANTHER" id="PTHR21039:SF0">
    <property type="entry name" value="HISTIDINOL-PHOSPHATASE"/>
    <property type="match status" value="1"/>
</dbReference>
<evidence type="ECO:0000256" key="8">
    <source>
        <dbReference type="RuleBase" id="RU366003"/>
    </source>
</evidence>
<proteinExistence type="inferred from homology"/>